<reference evidence="11" key="1">
    <citation type="journal article" date="2019" name="Int. J. Syst. Evol. Microbiol.">
        <title>The Global Catalogue of Microorganisms (GCM) 10K type strain sequencing project: providing services to taxonomists for standard genome sequencing and annotation.</title>
        <authorList>
            <consortium name="The Broad Institute Genomics Platform"/>
            <consortium name="The Broad Institute Genome Sequencing Center for Infectious Disease"/>
            <person name="Wu L."/>
            <person name="Ma J."/>
        </authorList>
    </citation>
    <scope>NUCLEOTIDE SEQUENCE [LARGE SCALE GENOMIC DNA]</scope>
    <source>
        <strain evidence="11">JCM 16904</strain>
    </source>
</reference>
<feature type="coiled-coil region" evidence="6">
    <location>
        <begin position="565"/>
        <end position="592"/>
    </location>
</feature>
<dbReference type="PROSITE" id="PS50850">
    <property type="entry name" value="MFS"/>
    <property type="match status" value="1"/>
</dbReference>
<proteinExistence type="predicted"/>
<evidence type="ECO:0000256" key="1">
    <source>
        <dbReference type="ARBA" id="ARBA00004651"/>
    </source>
</evidence>
<keyword evidence="4 8" id="KW-1133">Transmembrane helix</keyword>
<feature type="transmembrane region" description="Helical" evidence="8">
    <location>
        <begin position="438"/>
        <end position="460"/>
    </location>
</feature>
<feature type="transmembrane region" description="Helical" evidence="8">
    <location>
        <begin position="198"/>
        <end position="217"/>
    </location>
</feature>
<keyword evidence="11" id="KW-1185">Reference proteome</keyword>
<dbReference type="PANTHER" id="PTHR42718:SF9">
    <property type="entry name" value="MAJOR FACILITATOR SUPERFAMILY MULTIDRUG TRANSPORTER MFSC"/>
    <property type="match status" value="1"/>
</dbReference>
<keyword evidence="2" id="KW-0813">Transport</keyword>
<accession>A0ABP7CNQ9</accession>
<comment type="subcellular location">
    <subcellularLocation>
        <location evidence="1">Cell membrane</location>
        <topology evidence="1">Multi-pass membrane protein</topology>
    </subcellularLocation>
</comment>
<keyword evidence="5 8" id="KW-0472">Membrane</keyword>
<protein>
    <recommendedName>
        <fullName evidence="9">Major facilitator superfamily (MFS) profile domain-containing protein</fullName>
    </recommendedName>
</protein>
<dbReference type="InterPro" id="IPR036259">
    <property type="entry name" value="MFS_trans_sf"/>
</dbReference>
<evidence type="ECO:0000256" key="6">
    <source>
        <dbReference type="SAM" id="Coils"/>
    </source>
</evidence>
<feature type="transmembrane region" description="Helical" evidence="8">
    <location>
        <begin position="308"/>
        <end position="327"/>
    </location>
</feature>
<evidence type="ECO:0000256" key="2">
    <source>
        <dbReference type="ARBA" id="ARBA00022448"/>
    </source>
</evidence>
<feature type="transmembrane region" description="Helical" evidence="8">
    <location>
        <begin position="167"/>
        <end position="186"/>
    </location>
</feature>
<feature type="transmembrane region" description="Helical" evidence="8">
    <location>
        <begin position="410"/>
        <end position="432"/>
    </location>
</feature>
<feature type="transmembrane region" description="Helical" evidence="8">
    <location>
        <begin position="363"/>
        <end position="389"/>
    </location>
</feature>
<organism evidence="10 11">
    <name type="scientific">Nonomuraea antimicrobica</name>
    <dbReference type="NCBI Taxonomy" id="561173"/>
    <lineage>
        <taxon>Bacteria</taxon>
        <taxon>Bacillati</taxon>
        <taxon>Actinomycetota</taxon>
        <taxon>Actinomycetes</taxon>
        <taxon>Streptosporangiales</taxon>
        <taxon>Streptosporangiaceae</taxon>
        <taxon>Nonomuraea</taxon>
    </lineage>
</organism>
<feature type="transmembrane region" description="Helical" evidence="8">
    <location>
        <begin position="267"/>
        <end position="288"/>
    </location>
</feature>
<dbReference type="InterPro" id="IPR020846">
    <property type="entry name" value="MFS_dom"/>
</dbReference>
<feature type="transmembrane region" description="Helical" evidence="8">
    <location>
        <begin position="81"/>
        <end position="99"/>
    </location>
</feature>
<evidence type="ECO:0000256" key="7">
    <source>
        <dbReference type="SAM" id="MobiDB-lite"/>
    </source>
</evidence>
<dbReference type="Gene3D" id="1.20.1250.20">
    <property type="entry name" value="MFS general substrate transporter like domains"/>
    <property type="match status" value="1"/>
</dbReference>
<dbReference type="InterPro" id="IPR011701">
    <property type="entry name" value="MFS"/>
</dbReference>
<dbReference type="Gene3D" id="1.20.1720.10">
    <property type="entry name" value="Multidrug resistance protein D"/>
    <property type="match status" value="1"/>
</dbReference>
<evidence type="ECO:0000259" key="9">
    <source>
        <dbReference type="PROSITE" id="PS50850"/>
    </source>
</evidence>
<dbReference type="CDD" id="cd17504">
    <property type="entry name" value="MFS_MMR_MDR_like"/>
    <property type="match status" value="1"/>
</dbReference>
<feature type="region of interest" description="Disordered" evidence="7">
    <location>
        <begin position="539"/>
        <end position="560"/>
    </location>
</feature>
<sequence>MVHSAPREGSGRGIAGVLAVAGIVAALMQTLVVPLVGELPRLLDADAADTSWVITVTLLVGAVATPVVGKLGDLYGKRRMMLACAVPLVAGSVVCALAGSLLPMIVGRGLQGLGVGMIPLGVSALRDLLPPGRVGPAIALMSSSLGIGGALGLPLSAAVAEHADWRVLFWGSAALSLLVGLLIWLLVPATPAAARGRLDVIGAIGLGVALVCLLLGVSKGGEWGWGSGTTLGLLGAAVVIALLWALYELRVRDPLVDLRTTARPQVLFTNLASILVGFSMYAQSLVVIQLLQLPEATGYGLGQSMLAAGLWLAPAGLTMMAVSSVGARLSAARGPRTSLFLGALIIALGYGASLGLMDWAWGLAIATCVANVGVGLAYGAMPALIMGAVPRTVTASANSFNTLMRSIGTSMSAAVIGVVLSQMTVTVGGHALPSESGFRTALLIGCGVALLAALVTLALPRTQAAAEPERPEPAPAPALAAPVAVAPAAVASAAAVRAPEPARVWPPVGERAETARPGVPATVHVRAIGHEELGPWEDAFRPHDHQPPATHQTPTGQPGAEGRELLRLRQENTALRQENAELRRELDTLLGGVSTWVKNLAER</sequence>
<evidence type="ECO:0000313" key="11">
    <source>
        <dbReference type="Proteomes" id="UP001500902"/>
    </source>
</evidence>
<dbReference type="SUPFAM" id="SSF103473">
    <property type="entry name" value="MFS general substrate transporter"/>
    <property type="match status" value="1"/>
</dbReference>
<comment type="caution">
    <text evidence="10">The sequence shown here is derived from an EMBL/GenBank/DDBJ whole genome shotgun (WGS) entry which is preliminary data.</text>
</comment>
<dbReference type="PANTHER" id="PTHR42718">
    <property type="entry name" value="MAJOR FACILITATOR SUPERFAMILY MULTIDRUG TRANSPORTER MFSC"/>
    <property type="match status" value="1"/>
</dbReference>
<feature type="transmembrane region" description="Helical" evidence="8">
    <location>
        <begin position="52"/>
        <end position="69"/>
    </location>
</feature>
<dbReference type="Proteomes" id="UP001500902">
    <property type="component" value="Unassembled WGS sequence"/>
</dbReference>
<keyword evidence="3 8" id="KW-0812">Transmembrane</keyword>
<evidence type="ECO:0000256" key="3">
    <source>
        <dbReference type="ARBA" id="ARBA00022692"/>
    </source>
</evidence>
<evidence type="ECO:0000256" key="4">
    <source>
        <dbReference type="ARBA" id="ARBA00022989"/>
    </source>
</evidence>
<feature type="transmembrane region" description="Helical" evidence="8">
    <location>
        <begin position="223"/>
        <end position="247"/>
    </location>
</feature>
<keyword evidence="6" id="KW-0175">Coiled coil</keyword>
<evidence type="ECO:0000256" key="5">
    <source>
        <dbReference type="ARBA" id="ARBA00023136"/>
    </source>
</evidence>
<feature type="domain" description="Major facilitator superfamily (MFS) profile" evidence="9">
    <location>
        <begin position="14"/>
        <end position="464"/>
    </location>
</feature>
<dbReference type="RefSeq" id="WP_344887523.1">
    <property type="nucleotide sequence ID" value="NZ_BAAAZP010000140.1"/>
</dbReference>
<dbReference type="Pfam" id="PF07690">
    <property type="entry name" value="MFS_1"/>
    <property type="match status" value="1"/>
</dbReference>
<evidence type="ECO:0000256" key="8">
    <source>
        <dbReference type="SAM" id="Phobius"/>
    </source>
</evidence>
<name>A0ABP7CNQ9_9ACTN</name>
<gene>
    <name evidence="10" type="ORF">GCM10022224_069360</name>
</gene>
<feature type="transmembrane region" description="Helical" evidence="8">
    <location>
        <begin position="339"/>
        <end position="357"/>
    </location>
</feature>
<feature type="transmembrane region" description="Helical" evidence="8">
    <location>
        <begin position="12"/>
        <end position="32"/>
    </location>
</feature>
<evidence type="ECO:0000313" key="10">
    <source>
        <dbReference type="EMBL" id="GAA3693952.1"/>
    </source>
</evidence>
<dbReference type="EMBL" id="BAAAZP010000140">
    <property type="protein sequence ID" value="GAA3693952.1"/>
    <property type="molecule type" value="Genomic_DNA"/>
</dbReference>